<dbReference type="Gene3D" id="3.40.50.12780">
    <property type="entry name" value="N-terminal domain of ligase-like"/>
    <property type="match status" value="1"/>
</dbReference>
<dbReference type="PANTHER" id="PTHR45527">
    <property type="entry name" value="NONRIBOSOMAL PEPTIDE SYNTHETASE"/>
    <property type="match status" value="1"/>
</dbReference>
<dbReference type="EMBL" id="LN649231">
    <property type="protein sequence ID" value="CEI67879.1"/>
    <property type="molecule type" value="Genomic_DNA"/>
</dbReference>
<keyword evidence="2" id="KW-0597">Phosphoprotein</keyword>
<name>A0A2L2TD45_9HYPO</name>
<evidence type="ECO:0000256" key="1">
    <source>
        <dbReference type="ARBA" id="ARBA00022450"/>
    </source>
</evidence>
<dbReference type="InterPro" id="IPR000873">
    <property type="entry name" value="AMP-dep_synth/lig_dom"/>
</dbReference>
<accession>A0A2L2TD45</accession>
<dbReference type="InterPro" id="IPR042099">
    <property type="entry name" value="ANL_N_sf"/>
</dbReference>
<sequence>MSIKFDINIHVTLAENNIRALQSIVSVRVRGNINEIDIVSTDDKTVIQHVARKTMRPAMESTLNNLVVKQSRRKPEAEAIHAWDGSFTYRQIEYLSRALAQNLMKQGRFRDVSYVIFCIEKSRWAIIAMLAILRSGYAYVPLDPLHPHDRLQNIVSQTNAKWILVSVQTKERYQRLGTDLYCIDTISLETHNNDAYVMFTSGSIGQPNGVVVQHGASCTSIEQQVKCMRLKPDSRVLQYTSFVFDISLCEIFSGHRVGACIWVPSDTDRIEQLRKLMNEFRISWAQLTPSISSMILPAQVQTLNTIVVAGEAVVAEVIRTWGSATDLVIGYGPTKTTVYCTVHYPKTEDKASVTGTVVTFLCYVVESANSDKLVPIGGVGELLISCPLLSRGYLGASDHTSTFFIIGPSWSDDKMRRFFCTEDLLRFLPDGNLSFLGRKDNQVKLRDYRIELSKIEAAIPHLSAVLLPRRGLLRDKIVALIPISRRISTVELKDNH</sequence>
<organism evidence="4 5">
    <name type="scientific">Fusarium venenatum</name>
    <dbReference type="NCBI Taxonomy" id="56646"/>
    <lineage>
        <taxon>Eukaryota</taxon>
        <taxon>Fungi</taxon>
        <taxon>Dikarya</taxon>
        <taxon>Ascomycota</taxon>
        <taxon>Pezizomycotina</taxon>
        <taxon>Sordariomycetes</taxon>
        <taxon>Hypocreomycetidae</taxon>
        <taxon>Hypocreales</taxon>
        <taxon>Nectriaceae</taxon>
        <taxon>Fusarium</taxon>
    </lineage>
</organism>
<dbReference type="GO" id="GO:0044550">
    <property type="term" value="P:secondary metabolite biosynthetic process"/>
    <property type="evidence" value="ECO:0007669"/>
    <property type="project" value="TreeGrafter"/>
</dbReference>
<keyword evidence="1" id="KW-0596">Phosphopantetheine</keyword>
<dbReference type="SUPFAM" id="SSF56801">
    <property type="entry name" value="Acetyl-CoA synthetase-like"/>
    <property type="match status" value="1"/>
</dbReference>
<dbReference type="GO" id="GO:0031177">
    <property type="term" value="F:phosphopantetheine binding"/>
    <property type="evidence" value="ECO:0007669"/>
    <property type="project" value="TreeGrafter"/>
</dbReference>
<evidence type="ECO:0000313" key="4">
    <source>
        <dbReference type="EMBL" id="CEI67879.1"/>
    </source>
</evidence>
<evidence type="ECO:0000313" key="5">
    <source>
        <dbReference type="Proteomes" id="UP000245910"/>
    </source>
</evidence>
<keyword evidence="5" id="KW-1185">Reference proteome</keyword>
<evidence type="ECO:0000256" key="2">
    <source>
        <dbReference type="ARBA" id="ARBA00022553"/>
    </source>
</evidence>
<dbReference type="GO" id="GO:0043041">
    <property type="term" value="P:amino acid activation for nonribosomal peptide biosynthetic process"/>
    <property type="evidence" value="ECO:0007669"/>
    <property type="project" value="TreeGrafter"/>
</dbReference>
<dbReference type="STRING" id="56646.A0A2L2TD45"/>
<dbReference type="Pfam" id="PF00501">
    <property type="entry name" value="AMP-binding"/>
    <property type="match status" value="1"/>
</dbReference>
<evidence type="ECO:0000259" key="3">
    <source>
        <dbReference type="Pfam" id="PF00501"/>
    </source>
</evidence>
<dbReference type="GO" id="GO:0005737">
    <property type="term" value="C:cytoplasm"/>
    <property type="evidence" value="ECO:0007669"/>
    <property type="project" value="TreeGrafter"/>
</dbReference>
<dbReference type="PANTHER" id="PTHR45527:SF1">
    <property type="entry name" value="FATTY ACID SYNTHASE"/>
    <property type="match status" value="1"/>
</dbReference>
<dbReference type="AlphaFoldDB" id="A0A2L2TD45"/>
<dbReference type="Proteomes" id="UP000245910">
    <property type="component" value="Chromosome III"/>
</dbReference>
<reference evidence="5" key="1">
    <citation type="submission" date="2014-10" db="EMBL/GenBank/DDBJ databases">
        <authorList>
            <person name="King R."/>
        </authorList>
    </citation>
    <scope>NUCLEOTIDE SEQUENCE [LARGE SCALE GENOMIC DNA]</scope>
    <source>
        <strain evidence="5">A3/5</strain>
    </source>
</reference>
<protein>
    <recommendedName>
        <fullName evidence="3">AMP-dependent synthetase/ligase domain-containing protein</fullName>
    </recommendedName>
</protein>
<dbReference type="CDD" id="cd05918">
    <property type="entry name" value="A_NRPS_SidN3_like"/>
    <property type="match status" value="1"/>
</dbReference>
<feature type="domain" description="AMP-dependent synthetase/ligase" evidence="3">
    <location>
        <begin position="69"/>
        <end position="394"/>
    </location>
</feature>
<proteinExistence type="predicted"/>